<dbReference type="Proteomes" id="UP000258522">
    <property type="component" value="Unassembled WGS sequence"/>
</dbReference>
<accession>A0A3E1HLQ2</accession>
<evidence type="ECO:0000313" key="2">
    <source>
        <dbReference type="Proteomes" id="UP000258522"/>
    </source>
</evidence>
<keyword evidence="2" id="KW-1185">Reference proteome</keyword>
<sequence>MYAEIDVIGYVNKDRPPIDKSVTRQKMPSRYFSAVAGCIANQWHISCYQANRSKVDYVICGSGPAWAVSGNRAHIDRAKISDHTILIG</sequence>
<name>A0A3E1HLQ2_9MYCO</name>
<comment type="caution">
    <text evidence="1">The sequence shown here is derived from an EMBL/GenBank/DDBJ whole genome shotgun (WGS) entry which is preliminary data.</text>
</comment>
<dbReference type="EMBL" id="QAYL01000001">
    <property type="protein sequence ID" value="RFD27277.1"/>
    <property type="molecule type" value="Genomic_DNA"/>
</dbReference>
<evidence type="ECO:0000313" key="1">
    <source>
        <dbReference type="EMBL" id="RFD27277.1"/>
    </source>
</evidence>
<proteinExistence type="predicted"/>
<reference evidence="1 2" key="1">
    <citation type="submission" date="2018-07" db="EMBL/GenBank/DDBJ databases">
        <title>Whole genome sequence of Mycobacterium uberis.</title>
        <authorList>
            <person name="Benjak A."/>
        </authorList>
    </citation>
    <scope>NUCLEOTIDE SEQUENCE [LARGE SCALE GENOMIC DNA]</scope>
    <source>
        <strain evidence="1 2">Jura</strain>
    </source>
</reference>
<dbReference type="AlphaFoldDB" id="A0A3E1HLQ2"/>
<organism evidence="1 2">
    <name type="scientific">Mycobacterium uberis</name>
    <dbReference type="NCBI Taxonomy" id="2162698"/>
    <lineage>
        <taxon>Bacteria</taxon>
        <taxon>Bacillati</taxon>
        <taxon>Actinomycetota</taxon>
        <taxon>Actinomycetes</taxon>
        <taxon>Mycobacteriales</taxon>
        <taxon>Mycobacteriaceae</taxon>
        <taxon>Mycobacterium</taxon>
    </lineage>
</organism>
<protein>
    <submittedName>
        <fullName evidence="1">Uncharacterized protein</fullName>
    </submittedName>
</protein>
<gene>
    <name evidence="1" type="ORF">MUBE_01405</name>
</gene>